<dbReference type="GO" id="GO:0008440">
    <property type="term" value="F:inositol-1,4,5-trisphosphate 3-kinase activity"/>
    <property type="evidence" value="ECO:0007669"/>
    <property type="project" value="TreeGrafter"/>
</dbReference>
<dbReference type="Pfam" id="PF03770">
    <property type="entry name" value="IPK"/>
    <property type="match status" value="1"/>
</dbReference>
<evidence type="ECO:0000256" key="1">
    <source>
        <dbReference type="ARBA" id="ARBA00007374"/>
    </source>
</evidence>
<accession>A0A835PSM2</accession>
<evidence type="ECO:0000313" key="10">
    <source>
        <dbReference type="Proteomes" id="UP000636800"/>
    </source>
</evidence>
<dbReference type="OrthoDB" id="624345at2759"/>
<dbReference type="EC" id="2.7.1.151" evidence="8"/>
<dbReference type="GO" id="GO:0005737">
    <property type="term" value="C:cytoplasm"/>
    <property type="evidence" value="ECO:0007669"/>
    <property type="project" value="TreeGrafter"/>
</dbReference>
<sequence length="303" mass="33682">MFPAAAMFTAPEHQVAGHQARDGQLGPLVDGSGRFYKPFQNDERGTNELAFYTSFSSDTRIPSHIRVFFPVFHGTQLINASDGSGIHPHLVLDDLIDGLRLPSVIDLKIGARTWFPSAPDGYFRKCLAKDRESTSSLLGFRISGLQIRDDDIGFWRPSRLDVRHFQVKDVRYLLRRFVSSNAASDSELDCAFASAIYGGSEGVLAQLLDLKAWFEDQTLFHFYSVSVLIAYARDGSEDGQGPGRARVRLVDFAHVLEGNGVIDHNFLGGLCSLIKFVSEILNNPSENSNSNCVQNKDCKWSFL</sequence>
<keyword evidence="3 8" id="KW-0547">Nucleotide-binding</keyword>
<dbReference type="GO" id="GO:0005634">
    <property type="term" value="C:nucleus"/>
    <property type="evidence" value="ECO:0007669"/>
    <property type="project" value="TreeGrafter"/>
</dbReference>
<evidence type="ECO:0000256" key="3">
    <source>
        <dbReference type="ARBA" id="ARBA00022741"/>
    </source>
</evidence>
<protein>
    <recommendedName>
        <fullName evidence="8">Inositol polyphosphate multikinase</fullName>
        <ecNumber evidence="8">2.7.1.140</ecNumber>
        <ecNumber evidence="8">2.7.1.151</ecNumber>
    </recommendedName>
</protein>
<evidence type="ECO:0000313" key="9">
    <source>
        <dbReference type="EMBL" id="KAG0457890.1"/>
    </source>
</evidence>
<comment type="function">
    <text evidence="8">Inositol phosphate kinase with a broad substrate specificity.</text>
</comment>
<evidence type="ECO:0000256" key="7">
    <source>
        <dbReference type="ARBA" id="ARBA00036525"/>
    </source>
</evidence>
<evidence type="ECO:0000256" key="6">
    <source>
        <dbReference type="ARBA" id="ARBA00036164"/>
    </source>
</evidence>
<dbReference type="PANTHER" id="PTHR12400:SF51">
    <property type="entry name" value="INOSITOL POLYPHOSPHATE MULTIKINASE"/>
    <property type="match status" value="1"/>
</dbReference>
<keyword evidence="10" id="KW-1185">Reference proteome</keyword>
<dbReference type="AlphaFoldDB" id="A0A835PSM2"/>
<comment type="catalytic activity">
    <reaction evidence="6 8">
        <text>1D-myo-inositol 1,4,5-trisphosphate + 2 ATP = 1D-myo-inositol 1,3,4,5,6-pentakisphosphate + 2 ADP + 2 H(+)</text>
        <dbReference type="Rhea" id="RHEA:32359"/>
        <dbReference type="ChEBI" id="CHEBI:15378"/>
        <dbReference type="ChEBI" id="CHEBI:30616"/>
        <dbReference type="ChEBI" id="CHEBI:57733"/>
        <dbReference type="ChEBI" id="CHEBI:203600"/>
        <dbReference type="ChEBI" id="CHEBI:456216"/>
        <dbReference type="EC" id="2.7.1.151"/>
    </reaction>
</comment>
<dbReference type="SUPFAM" id="SSF56104">
    <property type="entry name" value="SAICAR synthase-like"/>
    <property type="match status" value="1"/>
</dbReference>
<evidence type="ECO:0000256" key="2">
    <source>
        <dbReference type="ARBA" id="ARBA00022679"/>
    </source>
</evidence>
<comment type="catalytic activity">
    <reaction evidence="7 8">
        <text>1D-myo-inositol 1,3,4,6-tetrakisphosphate + ATP = 1D-myo-inositol 1,3,4,5,6-pentakisphosphate + ADP + H(+)</text>
        <dbReference type="Rhea" id="RHEA:12717"/>
        <dbReference type="ChEBI" id="CHEBI:15378"/>
        <dbReference type="ChEBI" id="CHEBI:30616"/>
        <dbReference type="ChEBI" id="CHEBI:57660"/>
        <dbReference type="ChEBI" id="CHEBI:57733"/>
        <dbReference type="ChEBI" id="CHEBI:456216"/>
        <dbReference type="EC" id="2.7.1.140"/>
    </reaction>
</comment>
<comment type="similarity">
    <text evidence="1 8">Belongs to the inositol phosphokinase (IPK) family.</text>
</comment>
<evidence type="ECO:0000256" key="5">
    <source>
        <dbReference type="ARBA" id="ARBA00022840"/>
    </source>
</evidence>
<dbReference type="GO" id="GO:0051765">
    <property type="term" value="F:inositol tetrakisphosphate kinase activity"/>
    <property type="evidence" value="ECO:0007669"/>
    <property type="project" value="TreeGrafter"/>
</dbReference>
<dbReference type="PANTHER" id="PTHR12400">
    <property type="entry name" value="INOSITOL POLYPHOSPHATE KINASE"/>
    <property type="match status" value="1"/>
</dbReference>
<dbReference type="InterPro" id="IPR038286">
    <property type="entry name" value="IPK_sf"/>
</dbReference>
<evidence type="ECO:0000256" key="8">
    <source>
        <dbReference type="RuleBase" id="RU363090"/>
    </source>
</evidence>
<dbReference type="Gene3D" id="3.30.470.160">
    <property type="entry name" value="Inositol polyphosphate kinase"/>
    <property type="match status" value="1"/>
</dbReference>
<comment type="caution">
    <text evidence="9">The sequence shown here is derived from an EMBL/GenBank/DDBJ whole genome shotgun (WGS) entry which is preliminary data.</text>
</comment>
<keyword evidence="4 8" id="KW-0418">Kinase</keyword>
<dbReference type="EMBL" id="JADCNL010000012">
    <property type="protein sequence ID" value="KAG0457890.1"/>
    <property type="molecule type" value="Genomic_DNA"/>
</dbReference>
<keyword evidence="2 8" id="KW-0808">Transferase</keyword>
<keyword evidence="5 8" id="KW-0067">ATP-binding</keyword>
<name>A0A835PSM2_VANPL</name>
<reference evidence="9 10" key="1">
    <citation type="journal article" date="2020" name="Nat. Food">
        <title>A phased Vanilla planifolia genome enables genetic improvement of flavour and production.</title>
        <authorList>
            <person name="Hasing T."/>
            <person name="Tang H."/>
            <person name="Brym M."/>
            <person name="Khazi F."/>
            <person name="Huang T."/>
            <person name="Chambers A.H."/>
        </authorList>
    </citation>
    <scope>NUCLEOTIDE SEQUENCE [LARGE SCALE GENOMIC DNA]</scope>
    <source>
        <tissue evidence="9">Leaf</tissue>
    </source>
</reference>
<dbReference type="GO" id="GO:0032958">
    <property type="term" value="P:inositol phosphate biosynthetic process"/>
    <property type="evidence" value="ECO:0007669"/>
    <property type="project" value="InterPro"/>
</dbReference>
<dbReference type="EC" id="2.7.1.140" evidence="8"/>
<proteinExistence type="inferred from homology"/>
<dbReference type="InterPro" id="IPR005522">
    <property type="entry name" value="IPK"/>
</dbReference>
<organism evidence="9 10">
    <name type="scientific">Vanilla planifolia</name>
    <name type="common">Vanilla</name>
    <dbReference type="NCBI Taxonomy" id="51239"/>
    <lineage>
        <taxon>Eukaryota</taxon>
        <taxon>Viridiplantae</taxon>
        <taxon>Streptophyta</taxon>
        <taxon>Embryophyta</taxon>
        <taxon>Tracheophyta</taxon>
        <taxon>Spermatophyta</taxon>
        <taxon>Magnoliopsida</taxon>
        <taxon>Liliopsida</taxon>
        <taxon>Asparagales</taxon>
        <taxon>Orchidaceae</taxon>
        <taxon>Vanilloideae</taxon>
        <taxon>Vanilleae</taxon>
        <taxon>Vanilla</taxon>
    </lineage>
</organism>
<dbReference type="GO" id="GO:0005524">
    <property type="term" value="F:ATP binding"/>
    <property type="evidence" value="ECO:0007669"/>
    <property type="project" value="UniProtKB-KW"/>
</dbReference>
<gene>
    <name evidence="9" type="ORF">HPP92_023047</name>
</gene>
<evidence type="ECO:0000256" key="4">
    <source>
        <dbReference type="ARBA" id="ARBA00022777"/>
    </source>
</evidence>
<dbReference type="Proteomes" id="UP000636800">
    <property type="component" value="Chromosome 12"/>
</dbReference>